<evidence type="ECO:0000259" key="1">
    <source>
        <dbReference type="Pfam" id="PF03358"/>
    </source>
</evidence>
<evidence type="ECO:0000313" key="2">
    <source>
        <dbReference type="EMBL" id="NPT62515.1"/>
    </source>
</evidence>
<dbReference type="InterPro" id="IPR050712">
    <property type="entry name" value="NAD(P)H-dep_reductase"/>
</dbReference>
<sequence length="210" mass="22165">MTDFVPLIVGIGGTSRSGSSTELALRFTLKAAERAGAQTAIVAGPDLEFPMYSQDRSERCDNASEMVGLLRRCHGIVVASPGYHGSVSGLIKNALDYVEDMRDDDAAYFDGRAVGCIACAFGWQATGSTLAAMRSIAHALRGWPTPMGVAINSSTRVFDTEGKCLDGAVERQLELVAKQVVEFARMRAAAGSYVDSMGAGKASGMQQCLA</sequence>
<dbReference type="GO" id="GO:0016491">
    <property type="term" value="F:oxidoreductase activity"/>
    <property type="evidence" value="ECO:0007669"/>
    <property type="project" value="InterPro"/>
</dbReference>
<name>A0A972SQV4_9BURK</name>
<dbReference type="InterPro" id="IPR029039">
    <property type="entry name" value="Flavoprotein-like_sf"/>
</dbReference>
<keyword evidence="3" id="KW-1185">Reference proteome</keyword>
<dbReference type="InterPro" id="IPR005025">
    <property type="entry name" value="FMN_Rdtase-like_dom"/>
</dbReference>
<dbReference type="PANTHER" id="PTHR30543:SF21">
    <property type="entry name" value="NAD(P)H-DEPENDENT FMN REDUCTASE LOT6"/>
    <property type="match status" value="1"/>
</dbReference>
<dbReference type="AlphaFoldDB" id="A0A972SQV4"/>
<dbReference type="Pfam" id="PF03358">
    <property type="entry name" value="FMN_red"/>
    <property type="match status" value="1"/>
</dbReference>
<protein>
    <submittedName>
        <fullName evidence="2">FMN reductase</fullName>
    </submittedName>
</protein>
<reference evidence="2 3" key="1">
    <citation type="submission" date="2019-11" db="EMBL/GenBank/DDBJ databases">
        <title>Metabolism of dissolved organic matter in forest soils.</title>
        <authorList>
            <person name="Cyle K.T."/>
            <person name="Wilhelm R.C."/>
            <person name="Martinez C.E."/>
        </authorList>
    </citation>
    <scope>NUCLEOTIDE SEQUENCE [LARGE SCALE GENOMIC DNA]</scope>
    <source>
        <strain evidence="2 3">5N</strain>
    </source>
</reference>
<feature type="domain" description="NADPH-dependent FMN reductase-like" evidence="1">
    <location>
        <begin position="8"/>
        <end position="152"/>
    </location>
</feature>
<dbReference type="Gene3D" id="3.40.50.360">
    <property type="match status" value="1"/>
</dbReference>
<organism evidence="2 3">
    <name type="scientific">Paraburkholderia elongata</name>
    <dbReference type="NCBI Taxonomy" id="2675747"/>
    <lineage>
        <taxon>Bacteria</taxon>
        <taxon>Pseudomonadati</taxon>
        <taxon>Pseudomonadota</taxon>
        <taxon>Betaproteobacteria</taxon>
        <taxon>Burkholderiales</taxon>
        <taxon>Burkholderiaceae</taxon>
        <taxon>Paraburkholderia</taxon>
    </lineage>
</organism>
<dbReference type="GO" id="GO:0005829">
    <property type="term" value="C:cytosol"/>
    <property type="evidence" value="ECO:0007669"/>
    <property type="project" value="TreeGrafter"/>
</dbReference>
<comment type="caution">
    <text evidence="2">The sequence shown here is derived from an EMBL/GenBank/DDBJ whole genome shotgun (WGS) entry which is preliminary data.</text>
</comment>
<accession>A0A972SQV4</accession>
<dbReference type="EMBL" id="WOEZ01000330">
    <property type="protein sequence ID" value="NPT62515.1"/>
    <property type="molecule type" value="Genomic_DNA"/>
</dbReference>
<dbReference type="SUPFAM" id="SSF52218">
    <property type="entry name" value="Flavoproteins"/>
    <property type="match status" value="1"/>
</dbReference>
<dbReference type="PANTHER" id="PTHR30543">
    <property type="entry name" value="CHROMATE REDUCTASE"/>
    <property type="match status" value="1"/>
</dbReference>
<dbReference type="GO" id="GO:0010181">
    <property type="term" value="F:FMN binding"/>
    <property type="evidence" value="ECO:0007669"/>
    <property type="project" value="TreeGrafter"/>
</dbReference>
<proteinExistence type="predicted"/>
<evidence type="ECO:0000313" key="3">
    <source>
        <dbReference type="Proteomes" id="UP000655523"/>
    </source>
</evidence>
<dbReference type="Proteomes" id="UP000655523">
    <property type="component" value="Unassembled WGS sequence"/>
</dbReference>
<gene>
    <name evidence="2" type="ORF">GNZ13_50495</name>
</gene>
<dbReference type="RefSeq" id="WP_172178979.1">
    <property type="nucleotide sequence ID" value="NZ_WOEZ01000330.1"/>
</dbReference>